<dbReference type="InterPro" id="IPR001240">
    <property type="entry name" value="PRAI_dom"/>
</dbReference>
<evidence type="ECO:0000256" key="1">
    <source>
        <dbReference type="ARBA" id="ARBA00001164"/>
    </source>
</evidence>
<keyword evidence="5 9" id="KW-0028">Amino-acid biosynthesis</keyword>
<reference evidence="11" key="1">
    <citation type="submission" date="2022-08" db="EMBL/GenBank/DDBJ databases">
        <authorList>
            <person name="Dzunkova M."/>
            <person name="La Clair J."/>
            <person name="Tyml T."/>
            <person name="Doud D."/>
            <person name="Schulz F."/>
            <person name="Piquer S."/>
            <person name="Porcel Sanchis D."/>
            <person name="Osborn A."/>
            <person name="Robinson D."/>
            <person name="Louie K.B."/>
            <person name="Bowen B.P."/>
            <person name="Bowers R."/>
            <person name="Lee J."/>
            <person name="Arnau Llombart V."/>
            <person name="Diaz Villanueva W."/>
            <person name="Gosliner T."/>
            <person name="Northen T."/>
            <person name="Cheng J.-F."/>
            <person name="Burkart M.D."/>
            <person name="Woyke T."/>
        </authorList>
    </citation>
    <scope>NUCLEOTIDE SEQUENCE</scope>
    <source>
        <strain evidence="11">Df01</strain>
    </source>
</reference>
<comment type="similarity">
    <text evidence="9">Belongs to the TrpF family.</text>
</comment>
<comment type="pathway">
    <text evidence="2 9">Amino-acid biosynthesis; L-tryptophan biosynthesis; L-tryptophan from chorismate: step 3/5.</text>
</comment>
<evidence type="ECO:0000259" key="10">
    <source>
        <dbReference type="Pfam" id="PF00697"/>
    </source>
</evidence>
<organism evidence="11 12">
    <name type="scientific">Candidatus Doriopsillibacter californiensis</name>
    <dbReference type="NCBI Taxonomy" id="2970740"/>
    <lineage>
        <taxon>Bacteria</taxon>
        <taxon>Pseudomonadati</taxon>
        <taxon>Pseudomonadota</taxon>
        <taxon>Gammaproteobacteria</taxon>
        <taxon>Candidatus Tethybacterales</taxon>
        <taxon>Candidatus Persebacteraceae</taxon>
        <taxon>Candidatus Doriopsillibacter</taxon>
    </lineage>
</organism>
<dbReference type="EC" id="5.3.1.24" evidence="3 9"/>
<dbReference type="SUPFAM" id="SSF51366">
    <property type="entry name" value="Ribulose-phoshate binding barrel"/>
    <property type="match status" value="1"/>
</dbReference>
<evidence type="ECO:0000256" key="4">
    <source>
        <dbReference type="ARBA" id="ARBA00022272"/>
    </source>
</evidence>
<evidence type="ECO:0000313" key="12">
    <source>
        <dbReference type="Proteomes" id="UP001168167"/>
    </source>
</evidence>
<evidence type="ECO:0000256" key="5">
    <source>
        <dbReference type="ARBA" id="ARBA00022605"/>
    </source>
</evidence>
<proteinExistence type="inferred from homology"/>
<evidence type="ECO:0000313" key="11">
    <source>
        <dbReference type="EMBL" id="MDM5147495.1"/>
    </source>
</evidence>
<name>A0ABT7QM57_9GAMM</name>
<evidence type="ECO:0000256" key="9">
    <source>
        <dbReference type="HAMAP-Rule" id="MF_00135"/>
    </source>
</evidence>
<dbReference type="EMBL" id="JANQAO010000002">
    <property type="protein sequence ID" value="MDM5147495.1"/>
    <property type="molecule type" value="Genomic_DNA"/>
</dbReference>
<dbReference type="HAMAP" id="MF_00135">
    <property type="entry name" value="PRAI"/>
    <property type="match status" value="1"/>
</dbReference>
<dbReference type="NCBIfam" id="NF002298">
    <property type="entry name" value="PRK01222.1-4"/>
    <property type="match status" value="1"/>
</dbReference>
<evidence type="ECO:0000256" key="8">
    <source>
        <dbReference type="ARBA" id="ARBA00023235"/>
    </source>
</evidence>
<protein>
    <recommendedName>
        <fullName evidence="4 9">N-(5'-phosphoribosyl)anthranilate isomerase</fullName>
        <shortName evidence="9">PRAI</shortName>
        <ecNumber evidence="3 9">5.3.1.24</ecNumber>
    </recommendedName>
</protein>
<keyword evidence="7 9" id="KW-0057">Aromatic amino acid biosynthesis</keyword>
<dbReference type="InterPro" id="IPR013785">
    <property type="entry name" value="Aldolase_TIM"/>
</dbReference>
<dbReference type="PANTHER" id="PTHR42894">
    <property type="entry name" value="N-(5'-PHOSPHORIBOSYL)ANTHRANILATE ISOMERASE"/>
    <property type="match status" value="1"/>
</dbReference>
<evidence type="ECO:0000256" key="2">
    <source>
        <dbReference type="ARBA" id="ARBA00004664"/>
    </source>
</evidence>
<comment type="catalytic activity">
    <reaction evidence="1 9">
        <text>N-(5-phospho-beta-D-ribosyl)anthranilate = 1-(2-carboxyphenylamino)-1-deoxy-D-ribulose 5-phosphate</text>
        <dbReference type="Rhea" id="RHEA:21540"/>
        <dbReference type="ChEBI" id="CHEBI:18277"/>
        <dbReference type="ChEBI" id="CHEBI:58613"/>
        <dbReference type="EC" id="5.3.1.24"/>
    </reaction>
</comment>
<gene>
    <name evidence="9" type="primary">trpF</name>
    <name evidence="11" type="ORF">NQX30_03805</name>
</gene>
<evidence type="ECO:0000256" key="3">
    <source>
        <dbReference type="ARBA" id="ARBA00012572"/>
    </source>
</evidence>
<feature type="domain" description="N-(5'phosphoribosyl) anthranilate isomerase (PRAI)" evidence="10">
    <location>
        <begin position="7"/>
        <end position="203"/>
    </location>
</feature>
<evidence type="ECO:0000256" key="6">
    <source>
        <dbReference type="ARBA" id="ARBA00022822"/>
    </source>
</evidence>
<comment type="caution">
    <text evidence="11">The sequence shown here is derived from an EMBL/GenBank/DDBJ whole genome shotgun (WGS) entry which is preliminary data.</text>
</comment>
<dbReference type="InterPro" id="IPR044643">
    <property type="entry name" value="TrpF_fam"/>
</dbReference>
<dbReference type="InterPro" id="IPR011060">
    <property type="entry name" value="RibuloseP-bd_barrel"/>
</dbReference>
<sequence>MQRTRVKFCGITNAEDARHAAHLGADAIGLVFYPFAATTVDVATAADIVRTLPPFVTVVALFVNAEPATVQAVVDNVRPSLLQFHGDENADDCTVWEVPYIKACRVQNAATIEETLCHHSQAQAILLDAAVHGQYGGSGTSFDWKFIPQKTAIPIIVAGGLSATNIGGLVRNHRPWAVDVSSGIAEDDNKRRKNWDKMRKFMKEITDADT</sequence>
<keyword evidence="8 9" id="KW-0413">Isomerase</keyword>
<accession>A0ABT7QM57</accession>
<dbReference type="GO" id="GO:0004640">
    <property type="term" value="F:phosphoribosylanthranilate isomerase activity"/>
    <property type="evidence" value="ECO:0007669"/>
    <property type="project" value="UniProtKB-EC"/>
</dbReference>
<dbReference type="Gene3D" id="3.20.20.70">
    <property type="entry name" value="Aldolase class I"/>
    <property type="match status" value="1"/>
</dbReference>
<dbReference type="PANTHER" id="PTHR42894:SF1">
    <property type="entry name" value="N-(5'-PHOSPHORIBOSYL)ANTHRANILATE ISOMERASE"/>
    <property type="match status" value="1"/>
</dbReference>
<dbReference type="Proteomes" id="UP001168167">
    <property type="component" value="Unassembled WGS sequence"/>
</dbReference>
<evidence type="ECO:0000256" key="7">
    <source>
        <dbReference type="ARBA" id="ARBA00023141"/>
    </source>
</evidence>
<reference evidence="11" key="2">
    <citation type="journal article" date="2023" name="Microbiome">
        <title>Synthase-selected sorting approach identifies a beta-lactone synthase in a nudibranch symbiotic bacterium.</title>
        <authorList>
            <person name="Dzunkova M."/>
            <person name="La Clair J.J."/>
            <person name="Tyml T."/>
            <person name="Doud D."/>
            <person name="Schulz F."/>
            <person name="Piquer-Esteban S."/>
            <person name="Porcel Sanchis D."/>
            <person name="Osborn A."/>
            <person name="Robinson D."/>
            <person name="Louie K.B."/>
            <person name="Bowen B.P."/>
            <person name="Bowers R.M."/>
            <person name="Lee J."/>
            <person name="Arnau V."/>
            <person name="Diaz-Villanueva W."/>
            <person name="Stepanauskas R."/>
            <person name="Gosliner T."/>
            <person name="Date S.V."/>
            <person name="Northen T.R."/>
            <person name="Cheng J.F."/>
            <person name="Burkart M.D."/>
            <person name="Woyke T."/>
        </authorList>
    </citation>
    <scope>NUCLEOTIDE SEQUENCE</scope>
    <source>
        <strain evidence="11">Df01</strain>
    </source>
</reference>
<dbReference type="Pfam" id="PF00697">
    <property type="entry name" value="PRAI"/>
    <property type="match status" value="1"/>
</dbReference>
<dbReference type="CDD" id="cd00405">
    <property type="entry name" value="PRAI"/>
    <property type="match status" value="1"/>
</dbReference>
<keyword evidence="6 9" id="KW-0822">Tryptophan biosynthesis</keyword>
<keyword evidence="12" id="KW-1185">Reference proteome</keyword>